<keyword evidence="5" id="KW-0479">Metal-binding</keyword>
<feature type="region of interest" description="Disordered" evidence="6">
    <location>
        <begin position="847"/>
        <end position="869"/>
    </location>
</feature>
<evidence type="ECO:0000313" key="9">
    <source>
        <dbReference type="Proteomes" id="UP000822476"/>
    </source>
</evidence>
<feature type="transmembrane region" description="Helical" evidence="7">
    <location>
        <begin position="35"/>
        <end position="54"/>
    </location>
</feature>
<feature type="region of interest" description="Disordered" evidence="6">
    <location>
        <begin position="605"/>
        <end position="667"/>
    </location>
</feature>
<feature type="compositionally biased region" description="Polar residues" evidence="6">
    <location>
        <begin position="609"/>
        <end position="620"/>
    </location>
</feature>
<protein>
    <recommendedName>
        <fullName evidence="1">ferroxidase</fullName>
        <ecNumber evidence="1">1.16.3.1</ecNumber>
    </recommendedName>
</protein>
<keyword evidence="7" id="KW-0812">Transmembrane</keyword>
<dbReference type="EC" id="1.16.3.1" evidence="1"/>
<reference evidence="8" key="1">
    <citation type="submission" date="2019-07" db="EMBL/GenBank/DDBJ databases">
        <title>Annotation for the trematode Paragonimus miyazaki's.</title>
        <authorList>
            <person name="Choi Y.-J."/>
        </authorList>
    </citation>
    <scope>NUCLEOTIDE SEQUENCE</scope>
    <source>
        <strain evidence="8">Japan</strain>
    </source>
</reference>
<feature type="region of interest" description="Disordered" evidence="6">
    <location>
        <begin position="806"/>
        <end position="825"/>
    </location>
</feature>
<dbReference type="InterPro" id="IPR001519">
    <property type="entry name" value="Ferritin"/>
</dbReference>
<accession>A0A8S9YBN3</accession>
<dbReference type="AlphaFoldDB" id="A0A8S9YBN3"/>
<evidence type="ECO:0000256" key="2">
    <source>
        <dbReference type="ARBA" id="ARBA00023002"/>
    </source>
</evidence>
<dbReference type="GO" id="GO:0008198">
    <property type="term" value="F:ferrous iron binding"/>
    <property type="evidence" value="ECO:0007669"/>
    <property type="project" value="TreeGrafter"/>
</dbReference>
<keyword evidence="5" id="KW-0408">Iron</keyword>
<evidence type="ECO:0000256" key="7">
    <source>
        <dbReference type="SAM" id="Phobius"/>
    </source>
</evidence>
<dbReference type="InterPro" id="IPR009078">
    <property type="entry name" value="Ferritin-like_SF"/>
</dbReference>
<evidence type="ECO:0000256" key="5">
    <source>
        <dbReference type="PIRSR" id="PIRSR601519-1"/>
    </source>
</evidence>
<evidence type="ECO:0000256" key="1">
    <source>
        <dbReference type="ARBA" id="ARBA00013107"/>
    </source>
</evidence>
<dbReference type="OrthoDB" id="6278501at2759"/>
<evidence type="ECO:0000313" key="8">
    <source>
        <dbReference type="EMBL" id="KAF7232503.1"/>
    </source>
</evidence>
<evidence type="ECO:0000256" key="3">
    <source>
        <dbReference type="ARBA" id="ARBA00025111"/>
    </source>
</evidence>
<dbReference type="Gene3D" id="3.10.100.10">
    <property type="entry name" value="Mannose-Binding Protein A, subunit A"/>
    <property type="match status" value="1"/>
</dbReference>
<dbReference type="GO" id="GO:0006826">
    <property type="term" value="P:iron ion transport"/>
    <property type="evidence" value="ECO:0007669"/>
    <property type="project" value="InterPro"/>
</dbReference>
<keyword evidence="7" id="KW-0472">Membrane</keyword>
<dbReference type="GO" id="GO:0008199">
    <property type="term" value="F:ferric iron binding"/>
    <property type="evidence" value="ECO:0007669"/>
    <property type="project" value="InterPro"/>
</dbReference>
<feature type="compositionally biased region" description="Polar residues" evidence="6">
    <location>
        <begin position="630"/>
        <end position="639"/>
    </location>
</feature>
<proteinExistence type="predicted"/>
<dbReference type="SUPFAM" id="SSF56436">
    <property type="entry name" value="C-type lectin-like"/>
    <property type="match status" value="1"/>
</dbReference>
<keyword evidence="2" id="KW-0560">Oxidoreductase</keyword>
<feature type="compositionally biased region" description="Basic and acidic residues" evidence="6">
    <location>
        <begin position="859"/>
        <end position="869"/>
    </location>
</feature>
<comment type="caution">
    <text evidence="8">The sequence shown here is derived from an EMBL/GenBank/DDBJ whole genome shotgun (WGS) entry which is preliminary data.</text>
</comment>
<dbReference type="InterPro" id="IPR012347">
    <property type="entry name" value="Ferritin-like"/>
</dbReference>
<gene>
    <name evidence="8" type="ORF">EG68_03233</name>
</gene>
<name>A0A8S9YBN3_9TREM</name>
<organism evidence="8 9">
    <name type="scientific">Paragonimus skrjabini miyazakii</name>
    <dbReference type="NCBI Taxonomy" id="59628"/>
    <lineage>
        <taxon>Eukaryota</taxon>
        <taxon>Metazoa</taxon>
        <taxon>Spiralia</taxon>
        <taxon>Lophotrochozoa</taxon>
        <taxon>Platyhelminthes</taxon>
        <taxon>Trematoda</taxon>
        <taxon>Digenea</taxon>
        <taxon>Plagiorchiida</taxon>
        <taxon>Troglotremata</taxon>
        <taxon>Troglotrematidae</taxon>
        <taxon>Paragonimus</taxon>
    </lineage>
</organism>
<dbReference type="GO" id="GO:0006879">
    <property type="term" value="P:intracellular iron ion homeostasis"/>
    <property type="evidence" value="ECO:0007669"/>
    <property type="project" value="InterPro"/>
</dbReference>
<evidence type="ECO:0000256" key="4">
    <source>
        <dbReference type="ARBA" id="ARBA00047990"/>
    </source>
</evidence>
<dbReference type="InterPro" id="IPR016187">
    <property type="entry name" value="CTDL_fold"/>
</dbReference>
<dbReference type="PANTHER" id="PTHR11431">
    <property type="entry name" value="FERRITIN"/>
    <property type="match status" value="1"/>
</dbReference>
<dbReference type="PANTHER" id="PTHR11431:SF75">
    <property type="entry name" value="FERRITIN"/>
    <property type="match status" value="1"/>
</dbReference>
<evidence type="ECO:0000256" key="6">
    <source>
        <dbReference type="SAM" id="MobiDB-lite"/>
    </source>
</evidence>
<sequence>MITVQINKHHLNMPDGENSPVEISGFYLTRLTGRILATLVIISLIPIISTTTYIQIANNLTFAVYDPRSLSEKKLANISVDLALLLTHTITLDVPWFPRANTANCPTTSNRSARLVIREPKPMPATVLIPGIPTELISQLPTSMFLHLVPFPRLYPGRSLLFSRVDKISRLRFAIGLNQWGEIGEEMELWIHHSELYRALPDRHNEFAHTTGGIVRSTGLVVVPLPKHRHIRKLAPLMLIVELTNHSVKVLTGCTKKSQLAYNITYRQMSELEARHKYRLETSLPENDWLFLLSGGPLHDDRFKCAAHTYIHLAAACATEEISMPGFCKFFRLCTLRSERIAQRWINWQTMRGGKMIVTEIRPLFPVNEIWTQGIEKIVLMAVEIEKRLEVQWRQLYELTNSKFDIATAELIEHQFLPHELLVLKMMVNHVNGLRVSENPYLYDRTTMMPLFKKIREKLAEFEMFTKSGRMIASEHPTSTGIWAFVRGNGEGNEIVFHGIWRQRVLHSQMGKDTVWIIDLPMNIIKIKLKYGNKTLLCEDQQTPEVAFVDSVEKFLNNKFLQSRMCLKLPSDVSTERRFATQNLHTSGTREVVLDNSKSYANGSAAIGSKQQVEPISQPSRTDEGPISGNILQISTSDKVQPDVNRKPSVGTETNPDGHVSVDELSDDKQKGNLKLWRNRSIDNDQITVRNTPGRIGRSERDFHADEMSTEENLYATGVGNNDQEQQNRSEDQLDEAVLDGKQPDTIPNQLIRTQVISDDTRGSSIENSNNGLKDRKIETIETFSDLFTFNGSLFKCAALNNLKGPTGEKGSQGPQGKPGPKGSVPIVECALPEFVSGVRGPPGDCIPTCPSQAGPKGPKGERGDPGDGELKLSVALLKTVVESIDGNLQIRSKRFIRRKRGAINIRQHTNWRIQRRKQELKRKTLTTLNLLNQDPSRRNIPKQRILGVIILRNLEELKTRGIHMPVGAIIASYLENNVQTPTNGLRAMGLFVKTEQQSNQWNRIPVTFDKEITIGIPPDIPRTHERHTFPESHIPSSQLQLVLAFYPYAVNGGEFFGWYGADALCREAAEQRLGISGFRVFLADQNLPLERILPWRLSRIPVINLAGTILFRDLKDFLYGMAPYANEPIYDLNGMPHTNNAQRKLFWFGAGREYSCDYWSSNKTEHWGLVWTMDAERRVVRTSYAECNSPNYLLCYKLMPRSVKRV</sequence>
<feature type="compositionally biased region" description="Low complexity" evidence="6">
    <location>
        <begin position="810"/>
        <end position="824"/>
    </location>
</feature>
<keyword evidence="7" id="KW-1133">Transmembrane helix</keyword>
<comment type="function">
    <text evidence="3">Stores iron in a soluble, non-toxic, readily available form. Important for iron homeostasis. Has ferroxidase activity. Iron is taken up in the ferrous form and deposited as ferric hydroxides after oxidation.</text>
</comment>
<dbReference type="GO" id="GO:0004322">
    <property type="term" value="F:ferroxidase activity"/>
    <property type="evidence" value="ECO:0007669"/>
    <property type="project" value="UniProtKB-EC"/>
</dbReference>
<dbReference type="GO" id="GO:0005737">
    <property type="term" value="C:cytoplasm"/>
    <property type="evidence" value="ECO:0007669"/>
    <property type="project" value="TreeGrafter"/>
</dbReference>
<dbReference type="Proteomes" id="UP000822476">
    <property type="component" value="Unassembled WGS sequence"/>
</dbReference>
<dbReference type="SUPFAM" id="SSF47240">
    <property type="entry name" value="Ferritin-like"/>
    <property type="match status" value="1"/>
</dbReference>
<comment type="catalytic activity">
    <reaction evidence="4">
        <text>4 Fe(2+) + O2 + 4 H(+) = 4 Fe(3+) + 2 H2O</text>
        <dbReference type="Rhea" id="RHEA:11148"/>
        <dbReference type="ChEBI" id="CHEBI:15377"/>
        <dbReference type="ChEBI" id="CHEBI:15378"/>
        <dbReference type="ChEBI" id="CHEBI:15379"/>
        <dbReference type="ChEBI" id="CHEBI:29033"/>
        <dbReference type="ChEBI" id="CHEBI:29034"/>
        <dbReference type="EC" id="1.16.3.1"/>
    </reaction>
</comment>
<dbReference type="EMBL" id="JTDE01021764">
    <property type="protein sequence ID" value="KAF7232503.1"/>
    <property type="molecule type" value="Genomic_DNA"/>
</dbReference>
<feature type="binding site" evidence="5">
    <location>
        <position position="386"/>
    </location>
    <ligand>
        <name>Fe cation</name>
        <dbReference type="ChEBI" id="CHEBI:24875"/>
        <label>1</label>
    </ligand>
</feature>
<keyword evidence="9" id="KW-1185">Reference proteome</keyword>
<dbReference type="InterPro" id="IPR016186">
    <property type="entry name" value="C-type_lectin-like/link_sf"/>
</dbReference>
<dbReference type="Gene3D" id="1.20.1260.10">
    <property type="match status" value="1"/>
</dbReference>